<comment type="caution">
    <text evidence="3">The sequence shown here is derived from an EMBL/GenBank/DDBJ whole genome shotgun (WGS) entry which is preliminary data.</text>
</comment>
<evidence type="ECO:0000313" key="4">
    <source>
        <dbReference type="Proteomes" id="UP000664545"/>
    </source>
</evidence>
<dbReference type="RefSeq" id="WP_206582690.1">
    <property type="nucleotide sequence ID" value="NZ_JAFJZZ010000004.1"/>
</dbReference>
<evidence type="ECO:0000259" key="2">
    <source>
        <dbReference type="Pfam" id="PF18912"/>
    </source>
</evidence>
<dbReference type="PANTHER" id="PTHR47505:SF1">
    <property type="entry name" value="DNA UTILIZATION PROTEIN YHGH"/>
    <property type="match status" value="1"/>
</dbReference>
<evidence type="ECO:0000256" key="1">
    <source>
        <dbReference type="ARBA" id="ARBA00008007"/>
    </source>
</evidence>
<dbReference type="PANTHER" id="PTHR47505">
    <property type="entry name" value="DNA UTILIZATION PROTEIN YHGH"/>
    <property type="match status" value="1"/>
</dbReference>
<dbReference type="InterPro" id="IPR051910">
    <property type="entry name" value="ComF/GntX_DNA_util-trans"/>
</dbReference>
<protein>
    <submittedName>
        <fullName evidence="3">ComF family protein</fullName>
    </submittedName>
</protein>
<gene>
    <name evidence="3" type="ORF">JYB65_10830</name>
</gene>
<sequence>MHLDKRDFRDLLFKVGKRSLELAFPSSIYCICCGNLIDPSRIYALCDDCLQNLRWANERTCGKCGKALENERKNELCHDCQQNVHWFERGFTCMQYGTKEKEILHRFKFNGAAYMGSKLGKIMLDRILLEELKIDFVTAVPMHKKKQAKRGYNPAELMAKEVAKGLCVPYNGQVLKRNYYKAPMNKLDRNQRKLNLIDSYSASVLYDIHGKSILLIDDVYTTGSTADECSKALKEAGADNVFVLTLAAGVN</sequence>
<keyword evidence="4" id="KW-1185">Reference proteome</keyword>
<proteinExistence type="inferred from homology"/>
<reference evidence="3" key="1">
    <citation type="submission" date="2021-02" db="EMBL/GenBank/DDBJ databases">
        <title>Abyssanaerobacter marinus gen.nov., sp., nov, anaerobic bacterium isolated from the Onnuri vent field of Indian Ocean and suggestion of Mogibacteriaceae fam. nov., and proposal of reclassification of ambiguous this family's genus member.</title>
        <authorList>
            <person name="Kim Y.J."/>
            <person name="Yang J.-A."/>
        </authorList>
    </citation>
    <scope>NUCLEOTIDE SEQUENCE</scope>
    <source>
        <strain evidence="3">DSM 2634</strain>
    </source>
</reference>
<dbReference type="EMBL" id="JAFJZZ010000004">
    <property type="protein sequence ID" value="MBN7773858.1"/>
    <property type="molecule type" value="Genomic_DNA"/>
</dbReference>
<dbReference type="Pfam" id="PF18912">
    <property type="entry name" value="DZR_2"/>
    <property type="match status" value="1"/>
</dbReference>
<dbReference type="CDD" id="cd06223">
    <property type="entry name" value="PRTases_typeI"/>
    <property type="match status" value="1"/>
</dbReference>
<dbReference type="AlphaFoldDB" id="A0A939DAQ7"/>
<dbReference type="Gene3D" id="3.40.50.2020">
    <property type="match status" value="1"/>
</dbReference>
<dbReference type="InterPro" id="IPR000836">
    <property type="entry name" value="PRTase_dom"/>
</dbReference>
<dbReference type="InterPro" id="IPR029057">
    <property type="entry name" value="PRTase-like"/>
</dbReference>
<dbReference type="InterPro" id="IPR044005">
    <property type="entry name" value="DZR_2"/>
</dbReference>
<organism evidence="3 4">
    <name type="scientific">Clostridium aminobutyricum</name>
    <dbReference type="NCBI Taxonomy" id="33953"/>
    <lineage>
        <taxon>Bacteria</taxon>
        <taxon>Bacillati</taxon>
        <taxon>Bacillota</taxon>
        <taxon>Clostridia</taxon>
        <taxon>Eubacteriales</taxon>
        <taxon>Clostridiaceae</taxon>
        <taxon>Clostridium</taxon>
    </lineage>
</organism>
<feature type="domain" description="Double zinc ribbon" evidence="2">
    <location>
        <begin position="20"/>
        <end position="81"/>
    </location>
</feature>
<accession>A0A939DAQ7</accession>
<name>A0A939DAQ7_CLOAM</name>
<dbReference type="SUPFAM" id="SSF53271">
    <property type="entry name" value="PRTase-like"/>
    <property type="match status" value="1"/>
</dbReference>
<comment type="similarity">
    <text evidence="1">Belongs to the ComF/GntX family.</text>
</comment>
<dbReference type="Proteomes" id="UP000664545">
    <property type="component" value="Unassembled WGS sequence"/>
</dbReference>
<evidence type="ECO:0000313" key="3">
    <source>
        <dbReference type="EMBL" id="MBN7773858.1"/>
    </source>
</evidence>